<evidence type="ECO:0000256" key="1">
    <source>
        <dbReference type="ARBA" id="ARBA00001947"/>
    </source>
</evidence>
<evidence type="ECO:0000256" key="3">
    <source>
        <dbReference type="ARBA" id="ARBA00022833"/>
    </source>
</evidence>
<dbReference type="PANTHER" id="PTHR42683">
    <property type="entry name" value="ALDEHYDE REDUCTASE"/>
    <property type="match status" value="1"/>
</dbReference>
<dbReference type="CDD" id="cd05283">
    <property type="entry name" value="CAD1"/>
    <property type="match status" value="1"/>
</dbReference>
<dbReference type="PROSITE" id="PS00059">
    <property type="entry name" value="ADH_ZINC"/>
    <property type="match status" value="1"/>
</dbReference>
<comment type="similarity">
    <text evidence="5">Belongs to the zinc-containing alcohol dehydrogenase family.</text>
</comment>
<dbReference type="SUPFAM" id="SSF50129">
    <property type="entry name" value="GroES-like"/>
    <property type="match status" value="1"/>
</dbReference>
<evidence type="ECO:0000313" key="8">
    <source>
        <dbReference type="Proteomes" id="UP001498398"/>
    </source>
</evidence>
<dbReference type="Gene3D" id="3.40.50.720">
    <property type="entry name" value="NAD(P)-binding Rossmann-like Domain"/>
    <property type="match status" value="1"/>
</dbReference>
<proteinExistence type="inferred from homology"/>
<keyword evidence="4" id="KW-0560">Oxidoreductase</keyword>
<accession>A0ABR1J7M3</accession>
<evidence type="ECO:0000256" key="5">
    <source>
        <dbReference type="RuleBase" id="RU361277"/>
    </source>
</evidence>
<dbReference type="Gene3D" id="3.90.180.10">
    <property type="entry name" value="Medium-chain alcohol dehydrogenases, catalytic domain"/>
    <property type="match status" value="1"/>
</dbReference>
<organism evidence="7 8">
    <name type="scientific">Marasmiellus scandens</name>
    <dbReference type="NCBI Taxonomy" id="2682957"/>
    <lineage>
        <taxon>Eukaryota</taxon>
        <taxon>Fungi</taxon>
        <taxon>Dikarya</taxon>
        <taxon>Basidiomycota</taxon>
        <taxon>Agaricomycotina</taxon>
        <taxon>Agaricomycetes</taxon>
        <taxon>Agaricomycetidae</taxon>
        <taxon>Agaricales</taxon>
        <taxon>Marasmiineae</taxon>
        <taxon>Omphalotaceae</taxon>
        <taxon>Marasmiellus</taxon>
    </lineage>
</organism>
<dbReference type="SMART" id="SM00829">
    <property type="entry name" value="PKS_ER"/>
    <property type="match status" value="1"/>
</dbReference>
<dbReference type="InterPro" id="IPR036291">
    <property type="entry name" value="NAD(P)-bd_dom_sf"/>
</dbReference>
<dbReference type="InterPro" id="IPR013149">
    <property type="entry name" value="ADH-like_C"/>
</dbReference>
<keyword evidence="2 5" id="KW-0479">Metal-binding</keyword>
<dbReference type="InterPro" id="IPR047109">
    <property type="entry name" value="CAD-like"/>
</dbReference>
<dbReference type="EMBL" id="JBANRG010000032">
    <property type="protein sequence ID" value="KAK7451016.1"/>
    <property type="molecule type" value="Genomic_DNA"/>
</dbReference>
<keyword evidence="3 5" id="KW-0862">Zinc</keyword>
<evidence type="ECO:0000256" key="2">
    <source>
        <dbReference type="ARBA" id="ARBA00022723"/>
    </source>
</evidence>
<dbReference type="InterPro" id="IPR029752">
    <property type="entry name" value="D-isomer_DH_CS1"/>
</dbReference>
<keyword evidence="8" id="KW-1185">Reference proteome</keyword>
<dbReference type="Proteomes" id="UP001498398">
    <property type="component" value="Unassembled WGS sequence"/>
</dbReference>
<dbReference type="Pfam" id="PF00107">
    <property type="entry name" value="ADH_zinc_N"/>
    <property type="match status" value="1"/>
</dbReference>
<dbReference type="InterPro" id="IPR002328">
    <property type="entry name" value="ADH_Zn_CS"/>
</dbReference>
<comment type="caution">
    <text evidence="7">The sequence shown here is derived from an EMBL/GenBank/DDBJ whole genome shotgun (WGS) entry which is preliminary data.</text>
</comment>
<dbReference type="SUPFAM" id="SSF51735">
    <property type="entry name" value="NAD(P)-binding Rossmann-fold domains"/>
    <property type="match status" value="1"/>
</dbReference>
<dbReference type="Pfam" id="PF08240">
    <property type="entry name" value="ADH_N"/>
    <property type="match status" value="1"/>
</dbReference>
<protein>
    <recommendedName>
        <fullName evidence="6">Enoyl reductase (ER) domain-containing protein</fullName>
    </recommendedName>
</protein>
<comment type="cofactor">
    <cofactor evidence="1 5">
        <name>Zn(2+)</name>
        <dbReference type="ChEBI" id="CHEBI:29105"/>
    </cofactor>
</comment>
<sequence length="334" mass="36500">MTYEAIQFRGSPSGEIVQKNYVHQPPKADEVVVRVTHSGLCGTDIHYRNKDIVLGHEGVGIVQEVGAACKNLKIGDRVGWGYAHSTCGSCASCLSGNEVYCPKAEMYGEAAYERGSLSSLVVRKEQWLFQISDSMSPEDAAPLMCGGATVWTSLIEFCKPYDRIGIIGIGGLGHLAVQFAAKIGCDVVVFSGSEDKREEAMNLGAKEFYATKGVSDLTSFGMKPIERLVITTSAKLDLSQFYSIITPQATILPLTVADGDLIAPYSPTILQGQKIIGSKLATRFMQNKMLDFAGRNEIHVMVEKYPMTLEAVTKAIDRLQDGKMRYRGVASWEY</sequence>
<dbReference type="InterPro" id="IPR020843">
    <property type="entry name" value="ER"/>
</dbReference>
<dbReference type="PROSITE" id="PS00065">
    <property type="entry name" value="D_2_HYDROXYACID_DH_1"/>
    <property type="match status" value="1"/>
</dbReference>
<evidence type="ECO:0000259" key="6">
    <source>
        <dbReference type="SMART" id="SM00829"/>
    </source>
</evidence>
<name>A0ABR1J7M3_9AGAR</name>
<dbReference type="InterPro" id="IPR011032">
    <property type="entry name" value="GroES-like_sf"/>
</dbReference>
<gene>
    <name evidence="7" type="ORF">VKT23_012693</name>
</gene>
<evidence type="ECO:0000313" key="7">
    <source>
        <dbReference type="EMBL" id="KAK7451016.1"/>
    </source>
</evidence>
<feature type="domain" description="Enoyl reductase (ER)" evidence="6">
    <location>
        <begin position="10"/>
        <end position="290"/>
    </location>
</feature>
<evidence type="ECO:0000256" key="4">
    <source>
        <dbReference type="ARBA" id="ARBA00023002"/>
    </source>
</evidence>
<dbReference type="InterPro" id="IPR013154">
    <property type="entry name" value="ADH-like_N"/>
</dbReference>
<reference evidence="7 8" key="1">
    <citation type="submission" date="2024-01" db="EMBL/GenBank/DDBJ databases">
        <title>A draft genome for the cacao thread blight pathogen Marasmiellus scandens.</title>
        <authorList>
            <person name="Baruah I.K."/>
            <person name="Leung J."/>
            <person name="Bukari Y."/>
            <person name="Amoako-Attah I."/>
            <person name="Meinhardt L.W."/>
            <person name="Bailey B.A."/>
            <person name="Cohen S.P."/>
        </authorList>
    </citation>
    <scope>NUCLEOTIDE SEQUENCE [LARGE SCALE GENOMIC DNA]</scope>
    <source>
        <strain evidence="7 8">GH-19</strain>
    </source>
</reference>